<dbReference type="EMBL" id="LT837803">
    <property type="protein sequence ID" value="SMB27555.1"/>
    <property type="molecule type" value="Genomic_DNA"/>
</dbReference>
<gene>
    <name evidence="1" type="ORF">SDENCHOL_20408</name>
</gene>
<evidence type="ECO:0000313" key="1">
    <source>
        <dbReference type="EMBL" id="SMB27555.1"/>
    </source>
</evidence>
<protein>
    <submittedName>
        <fullName evidence="1">Uncharacterized protein</fullName>
    </submittedName>
</protein>
<keyword evidence="2" id="KW-1185">Reference proteome</keyword>
<evidence type="ECO:0000313" key="2">
    <source>
        <dbReference type="Proteomes" id="UP000242886"/>
    </source>
</evidence>
<dbReference type="AlphaFoldDB" id="A0A7Z7HRH5"/>
<sequence>MDATLIFHRAQELLKDFFSTELCTYKGISFSLFFNCTHECFSRRV</sequence>
<name>A0A7Z7HRH5_9PROT</name>
<proteinExistence type="predicted"/>
<organism evidence="1 2">
    <name type="scientific">Sterolibacterium denitrificans</name>
    <dbReference type="NCBI Taxonomy" id="157592"/>
    <lineage>
        <taxon>Bacteria</taxon>
        <taxon>Pseudomonadati</taxon>
        <taxon>Pseudomonadota</taxon>
        <taxon>Betaproteobacteria</taxon>
        <taxon>Nitrosomonadales</taxon>
        <taxon>Sterolibacteriaceae</taxon>
        <taxon>Sterolibacterium</taxon>
    </lineage>
</organism>
<dbReference type="Proteomes" id="UP000242886">
    <property type="component" value="Chromosome SDENCHOL"/>
</dbReference>
<reference evidence="1" key="1">
    <citation type="submission" date="2017-03" db="EMBL/GenBank/DDBJ databases">
        <authorList>
            <consortium name="AG Boll"/>
        </authorList>
    </citation>
    <scope>NUCLEOTIDE SEQUENCE [LARGE SCALE GENOMIC DNA]</scope>
    <source>
        <strain evidence="1">Chol</strain>
    </source>
</reference>
<accession>A0A7Z7HRH5</accession>